<evidence type="ECO:0000313" key="1">
    <source>
        <dbReference type="EMBL" id="MAH62848.1"/>
    </source>
</evidence>
<gene>
    <name evidence="1" type="ORF">CMN54_05230</name>
</gene>
<name>A0A2D6YI50_9DELT</name>
<dbReference type="SUPFAM" id="SSF51182">
    <property type="entry name" value="RmlC-like cupins"/>
    <property type="match status" value="1"/>
</dbReference>
<sequence>MDIVRFNEMIPCRTAFIDAHTPGSDQKENYTIIGNGVSESPDQHVHLSKTPGFNIGAAAQPAGCTNSLHSHRTAEVFIIHSGKWRFFWGLYGDKGEVVLDPGDVISLPTHMFRGFENITEPNESNPNGYGFMFAVLGGNDSGGGVLWAPQVIETAQAHGLVLLENGLLIDTHNGESIPDGMLPRKPLEGTDLVAFDQNNIADPSRVLARKSESGNLILSTSDTAKIREMPGFEICRTSGFETLELKHSNPAVLICNEEGFQIGDQLIEKGDVVYLDAGDFSTIEFSSACEVFLVTPTLDPAGPTKYL</sequence>
<proteinExistence type="predicted"/>
<dbReference type="AlphaFoldDB" id="A0A2D6YI50"/>
<organism evidence="1 2">
    <name type="scientific">SAR324 cluster bacterium</name>
    <dbReference type="NCBI Taxonomy" id="2024889"/>
    <lineage>
        <taxon>Bacteria</taxon>
        <taxon>Deltaproteobacteria</taxon>
        <taxon>SAR324 cluster</taxon>
    </lineage>
</organism>
<protein>
    <submittedName>
        <fullName evidence="1">Cupin</fullName>
    </submittedName>
</protein>
<dbReference type="InterPro" id="IPR014710">
    <property type="entry name" value="RmlC-like_jellyroll"/>
</dbReference>
<comment type="caution">
    <text evidence="1">The sequence shown here is derived from an EMBL/GenBank/DDBJ whole genome shotgun (WGS) entry which is preliminary data.</text>
</comment>
<accession>A0A2D6YI50</accession>
<dbReference type="EMBL" id="NZEX01000055">
    <property type="protein sequence ID" value="MAH62848.1"/>
    <property type="molecule type" value="Genomic_DNA"/>
</dbReference>
<dbReference type="Gene3D" id="2.60.120.10">
    <property type="entry name" value="Jelly Rolls"/>
    <property type="match status" value="1"/>
</dbReference>
<evidence type="ECO:0000313" key="2">
    <source>
        <dbReference type="Proteomes" id="UP000226525"/>
    </source>
</evidence>
<dbReference type="InterPro" id="IPR011051">
    <property type="entry name" value="RmlC_Cupin_sf"/>
</dbReference>
<dbReference type="Proteomes" id="UP000226525">
    <property type="component" value="Unassembled WGS sequence"/>
</dbReference>
<reference evidence="2" key="1">
    <citation type="submission" date="2017-09" db="EMBL/GenBank/DDBJ databases">
        <title>The Reconstruction of 2,631 Draft Metagenome-Assembled Genomes from the Global Oceans.</title>
        <authorList>
            <person name="Tully B.J."/>
            <person name="Graham E.D."/>
            <person name="Heidelberg J.F."/>
        </authorList>
    </citation>
    <scope>NUCLEOTIDE SEQUENCE [LARGE SCALE GENOMIC DNA]</scope>
</reference>